<evidence type="ECO:0000313" key="13">
    <source>
        <dbReference type="EMBL" id="CDH45790.1"/>
    </source>
</evidence>
<organism evidence="13 14">
    <name type="scientific">Candidatus Contendobacter odensis Run_B_J11</name>
    <dbReference type="NCBI Taxonomy" id="1400861"/>
    <lineage>
        <taxon>Bacteria</taxon>
        <taxon>Pseudomonadati</taxon>
        <taxon>Pseudomonadota</taxon>
        <taxon>Gammaproteobacteria</taxon>
        <taxon>Candidatus Competibacteraceae</taxon>
        <taxon>Candidatus Contendibacter</taxon>
    </lineage>
</organism>
<accession>A0A7U7GCF6</accession>
<gene>
    <name evidence="13" type="ORF">BN874_290031</name>
</gene>
<evidence type="ECO:0000256" key="6">
    <source>
        <dbReference type="ARBA" id="ARBA00023136"/>
    </source>
</evidence>
<dbReference type="InterPro" id="IPR011919">
    <property type="entry name" value="Cell_div_ZipA"/>
</dbReference>
<dbReference type="GO" id="GO:0000917">
    <property type="term" value="P:division septum assembly"/>
    <property type="evidence" value="ECO:0007669"/>
    <property type="project" value="TreeGrafter"/>
</dbReference>
<evidence type="ECO:0000313" key="14">
    <source>
        <dbReference type="Proteomes" id="UP000019184"/>
    </source>
</evidence>
<evidence type="ECO:0000256" key="2">
    <source>
        <dbReference type="ARBA" id="ARBA00022519"/>
    </source>
</evidence>
<keyword evidence="5 11" id="KW-1133">Transmembrane helix</keyword>
<evidence type="ECO:0000256" key="7">
    <source>
        <dbReference type="ARBA" id="ARBA00023306"/>
    </source>
</evidence>
<comment type="caution">
    <text evidence="13">The sequence shown here is derived from an EMBL/GenBank/DDBJ whole genome shotgun (WGS) entry which is preliminary data.</text>
</comment>
<keyword evidence="3 8" id="KW-0132">Cell division</keyword>
<dbReference type="GO" id="GO:0032153">
    <property type="term" value="C:cell division site"/>
    <property type="evidence" value="ECO:0007669"/>
    <property type="project" value="TreeGrafter"/>
</dbReference>
<keyword evidence="2 9" id="KW-0997">Cell inner membrane</keyword>
<feature type="region of interest" description="Disordered" evidence="10">
    <location>
        <begin position="36"/>
        <end position="62"/>
    </location>
</feature>
<evidence type="ECO:0000256" key="8">
    <source>
        <dbReference type="RuleBase" id="RU003612"/>
    </source>
</evidence>
<comment type="subcellular location">
    <subcellularLocation>
        <location evidence="9">Cell inner membrane</location>
        <topology evidence="9">Single-pass type I membrane protein</topology>
    </subcellularLocation>
</comment>
<evidence type="ECO:0000256" key="1">
    <source>
        <dbReference type="ARBA" id="ARBA00022475"/>
    </source>
</evidence>
<comment type="function">
    <text evidence="8">Essential cell division protein that stabilizes the FtsZ protofilaments by cross-linking them and that serves as a cytoplasmic membrane anchor for the Z ring. Also required for the recruitment to the septal ring of downstream cell division proteins.</text>
</comment>
<dbReference type="PANTHER" id="PTHR38685:SF1">
    <property type="entry name" value="CELL DIVISION PROTEIN ZIPA"/>
    <property type="match status" value="1"/>
</dbReference>
<feature type="domain" description="ZipA C-terminal FtsZ-binding" evidence="12">
    <location>
        <begin position="126"/>
        <end position="257"/>
    </location>
</feature>
<comment type="similarity">
    <text evidence="8">Belongs to the ZipA family.</text>
</comment>
<protein>
    <recommendedName>
        <fullName evidence="8">Cell division protein ZipA</fullName>
    </recommendedName>
</protein>
<keyword evidence="1 9" id="KW-1003">Cell membrane</keyword>
<evidence type="ECO:0000256" key="4">
    <source>
        <dbReference type="ARBA" id="ARBA00022692"/>
    </source>
</evidence>
<feature type="transmembrane region" description="Helical" evidence="11">
    <location>
        <begin position="12"/>
        <end position="32"/>
    </location>
</feature>
<dbReference type="Pfam" id="PF04354">
    <property type="entry name" value="ZipA_C"/>
    <property type="match status" value="1"/>
</dbReference>
<keyword evidence="14" id="KW-1185">Reference proteome</keyword>
<dbReference type="InterPro" id="IPR007449">
    <property type="entry name" value="ZipA_FtsZ-bd_C"/>
</dbReference>
<evidence type="ECO:0000256" key="3">
    <source>
        <dbReference type="ARBA" id="ARBA00022618"/>
    </source>
</evidence>
<evidence type="ECO:0000256" key="10">
    <source>
        <dbReference type="SAM" id="MobiDB-lite"/>
    </source>
</evidence>
<feature type="compositionally biased region" description="Basic and acidic residues" evidence="10">
    <location>
        <begin position="36"/>
        <end position="48"/>
    </location>
</feature>
<dbReference type="PANTHER" id="PTHR38685">
    <property type="entry name" value="CELL DIVISION PROTEIN ZIPA"/>
    <property type="match status" value="1"/>
</dbReference>
<keyword evidence="7 8" id="KW-0131">Cell cycle</keyword>
<proteinExistence type="inferred from homology"/>
<keyword evidence="6 9" id="KW-0472">Membrane</keyword>
<dbReference type="Gene3D" id="3.30.1400.10">
    <property type="entry name" value="ZipA, C-terminal FtsZ-binding domain"/>
    <property type="match status" value="1"/>
</dbReference>
<dbReference type="InterPro" id="IPR036765">
    <property type="entry name" value="ZipA_FtsZ-bd_C_sf"/>
</dbReference>
<reference evidence="13 14" key="1">
    <citation type="journal article" date="2014" name="ISME J.">
        <title>Candidatus Competibacter-lineage genomes retrieved from metagenomes reveal functional metabolic diversity.</title>
        <authorList>
            <person name="McIlroy S.J."/>
            <person name="Albertsen M."/>
            <person name="Andresen E.K."/>
            <person name="Saunders A.M."/>
            <person name="Kristiansen R."/>
            <person name="Stokholm-Bjerregaard M."/>
            <person name="Nielsen K.L."/>
            <person name="Nielsen P.H."/>
        </authorList>
    </citation>
    <scope>NUCLEOTIDE SEQUENCE [LARGE SCALE GENOMIC DNA]</scope>
    <source>
        <strain evidence="13 14">Run_B_J11</strain>
    </source>
</reference>
<dbReference type="EMBL" id="CBTK010000212">
    <property type="protein sequence ID" value="CDH45790.1"/>
    <property type="molecule type" value="Genomic_DNA"/>
</dbReference>
<evidence type="ECO:0000256" key="9">
    <source>
        <dbReference type="RuleBase" id="RU003613"/>
    </source>
</evidence>
<keyword evidence="4 9" id="KW-0812">Transmembrane</keyword>
<dbReference type="GO" id="GO:0005886">
    <property type="term" value="C:plasma membrane"/>
    <property type="evidence" value="ECO:0007669"/>
    <property type="project" value="UniProtKB-SubCell"/>
</dbReference>
<evidence type="ECO:0000256" key="5">
    <source>
        <dbReference type="ARBA" id="ARBA00022989"/>
    </source>
</evidence>
<dbReference type="OrthoDB" id="7054914at2"/>
<evidence type="ECO:0000259" key="12">
    <source>
        <dbReference type="SMART" id="SM00771"/>
    </source>
</evidence>
<dbReference type="SUPFAM" id="SSF64383">
    <property type="entry name" value="Cell-division protein ZipA, C-terminal domain"/>
    <property type="match status" value="1"/>
</dbReference>
<dbReference type="SMART" id="SM00771">
    <property type="entry name" value="ZipA_C"/>
    <property type="match status" value="1"/>
</dbReference>
<name>A0A7U7GCF6_9GAMM</name>
<dbReference type="AlphaFoldDB" id="A0A7U7GCF6"/>
<sequence>MEMDRTQLQWLLIGIGAVVVVLIFLWGIRSSIKEGLRNRRRRPEREPVLGETQAPFAGDNDGPVQHDFGDLGYLTPDHHLADKALVDVEIRTIHREVETQSVFTAADPEVESDSWLSPDLDPETAPQMTVVLTVMAAPHRPFRGPRIQAVAEELQFRLGAGGLFERFPDGKADADTPVFSLAHLREPGSFDLQTLPELRTPGLLLFMHLPGPLEGTQALNLLVFAADQWAQKLGGVICDGRRNRMNNQALMHLRAEVSDLERRLRAWAQSHGWQE</sequence>
<evidence type="ECO:0000256" key="11">
    <source>
        <dbReference type="SAM" id="Phobius"/>
    </source>
</evidence>
<dbReference type="Proteomes" id="UP000019184">
    <property type="component" value="Unassembled WGS sequence"/>
</dbReference>